<evidence type="ECO:0000256" key="3">
    <source>
        <dbReference type="ARBA" id="ARBA00022670"/>
    </source>
</evidence>
<feature type="transmembrane region" description="Helical" evidence="9">
    <location>
        <begin position="74"/>
        <end position="94"/>
    </location>
</feature>
<dbReference type="PANTHER" id="PTHR33695">
    <property type="entry name" value="LIPOPROTEIN SIGNAL PEPTIDASE"/>
    <property type="match status" value="1"/>
</dbReference>
<evidence type="ECO:0000313" key="11">
    <source>
        <dbReference type="EMBL" id="SOU93819.1"/>
    </source>
</evidence>
<name>A0A2I2MJG4_9BACT</name>
<keyword evidence="6 9" id="KW-0378">Hydrolase</keyword>
<evidence type="ECO:0000256" key="8">
    <source>
        <dbReference type="ARBA" id="ARBA00023136"/>
    </source>
</evidence>
<dbReference type="HAMAP" id="MF_00161">
    <property type="entry name" value="LspA"/>
    <property type="match status" value="1"/>
</dbReference>
<comment type="catalytic activity">
    <reaction evidence="9">
        <text>Release of signal peptides from bacterial membrane prolipoproteins. Hydrolyzes -Xaa-Yaa-Zaa-|-(S,diacylglyceryl)Cys-, in which Xaa is hydrophobic (preferably Leu), and Yaa (Ala or Ser) and Zaa (Gly or Ala) have small, neutral side chains.</text>
        <dbReference type="EC" id="3.4.23.36"/>
    </reaction>
</comment>
<comment type="function">
    <text evidence="9">This protein specifically catalyzes the removal of signal peptides from prolipoproteins.</text>
</comment>
<evidence type="ECO:0000256" key="4">
    <source>
        <dbReference type="ARBA" id="ARBA00022692"/>
    </source>
</evidence>
<evidence type="ECO:0000256" key="6">
    <source>
        <dbReference type="ARBA" id="ARBA00022801"/>
    </source>
</evidence>
<accession>A0A2I2MJG4</accession>
<feature type="active site" evidence="9">
    <location>
        <position position="149"/>
    </location>
</feature>
<dbReference type="UniPathway" id="UPA00665"/>
<dbReference type="GO" id="GO:0005886">
    <property type="term" value="C:plasma membrane"/>
    <property type="evidence" value="ECO:0007669"/>
    <property type="project" value="UniProtKB-SubCell"/>
</dbReference>
<evidence type="ECO:0000256" key="10">
    <source>
        <dbReference type="RuleBase" id="RU004181"/>
    </source>
</evidence>
<keyword evidence="4 9" id="KW-0812">Transmembrane</keyword>
<dbReference type="AlphaFoldDB" id="A0A2I2MJG4"/>
<proteinExistence type="inferred from homology"/>
<protein>
    <recommendedName>
        <fullName evidence="9">Lipoprotein signal peptidase</fullName>
        <ecNumber evidence="9">3.4.23.36</ecNumber>
    </recommendedName>
    <alternativeName>
        <fullName evidence="9">Prolipoprotein signal peptidase</fullName>
    </alternativeName>
    <alternativeName>
        <fullName evidence="9">Signal peptidase II</fullName>
        <shortName evidence="9">SPase II</shortName>
    </alternativeName>
</protein>
<feature type="transmembrane region" description="Helical" evidence="9">
    <location>
        <begin position="106"/>
        <end position="125"/>
    </location>
</feature>
<dbReference type="RefSeq" id="WP_036081024.1">
    <property type="nucleotide sequence ID" value="NZ_JBPKCJ010000002.1"/>
</dbReference>
<evidence type="ECO:0000256" key="2">
    <source>
        <dbReference type="ARBA" id="ARBA00022475"/>
    </source>
</evidence>
<dbReference type="GO" id="GO:0004190">
    <property type="term" value="F:aspartic-type endopeptidase activity"/>
    <property type="evidence" value="ECO:0007669"/>
    <property type="project" value="UniProtKB-UniRule"/>
</dbReference>
<feature type="active site" evidence="9">
    <location>
        <position position="131"/>
    </location>
</feature>
<sequence>MISNISSKTALSPRWSLYFTLVFLIFVIDQGTKKIIQGRLLEGESLTVIPHYFHVVSVRNTGIVFGLFQDPDGWVHRLIFIVLTIAAIVLILYYSYRRKRECGLEFYPLSIILGGALGNLSDRILKGRVVDFLDFSFHGHHWPAFNVADSAIVVGVLFLLLIQFSAQTDPNSSSRDSSP</sequence>
<dbReference type="OrthoDB" id="9810259at2"/>
<comment type="pathway">
    <text evidence="9">Protein modification; lipoprotein biosynthesis (signal peptide cleavage).</text>
</comment>
<feature type="transmembrane region" description="Helical" evidence="9">
    <location>
        <begin position="12"/>
        <end position="28"/>
    </location>
</feature>
<organism evidence="11">
    <name type="scientific">Leptospirillum ferriphilum</name>
    <dbReference type="NCBI Taxonomy" id="178606"/>
    <lineage>
        <taxon>Bacteria</taxon>
        <taxon>Pseudomonadati</taxon>
        <taxon>Nitrospirota</taxon>
        <taxon>Nitrospiria</taxon>
        <taxon>Nitrospirales</taxon>
        <taxon>Nitrospiraceae</taxon>
        <taxon>Leptospirillum</taxon>
    </lineage>
</organism>
<reference evidence="11" key="1">
    <citation type="submission" date="2017-12" db="EMBL/GenBank/DDBJ databases">
        <authorList>
            <consortium name="SysMetEx"/>
        </authorList>
    </citation>
    <scope>NUCLEOTIDE SEQUENCE</scope>
    <source>
        <strain evidence="11">Pb_238</strain>
    </source>
</reference>
<dbReference type="PANTHER" id="PTHR33695:SF1">
    <property type="entry name" value="LIPOPROTEIN SIGNAL PEPTIDASE"/>
    <property type="match status" value="1"/>
</dbReference>
<gene>
    <name evidence="9 11" type="primary">lspA</name>
    <name evidence="11" type="ORF">LFTS_02477</name>
</gene>
<dbReference type="Pfam" id="PF01252">
    <property type="entry name" value="Peptidase_A8"/>
    <property type="match status" value="1"/>
</dbReference>
<feature type="transmembrane region" description="Helical" evidence="9">
    <location>
        <begin position="145"/>
        <end position="166"/>
    </location>
</feature>
<dbReference type="EMBL" id="LT966316">
    <property type="protein sequence ID" value="SOU93819.1"/>
    <property type="molecule type" value="Genomic_DNA"/>
</dbReference>
<dbReference type="PRINTS" id="PR00781">
    <property type="entry name" value="LIPOSIGPTASE"/>
</dbReference>
<keyword evidence="7 9" id="KW-1133">Transmembrane helix</keyword>
<dbReference type="GO" id="GO:0006508">
    <property type="term" value="P:proteolysis"/>
    <property type="evidence" value="ECO:0007669"/>
    <property type="project" value="UniProtKB-KW"/>
</dbReference>
<dbReference type="NCBIfam" id="TIGR00077">
    <property type="entry name" value="lspA"/>
    <property type="match status" value="1"/>
</dbReference>
<keyword evidence="2 9" id="KW-1003">Cell membrane</keyword>
<dbReference type="InterPro" id="IPR001872">
    <property type="entry name" value="Peptidase_A8"/>
</dbReference>
<evidence type="ECO:0000256" key="7">
    <source>
        <dbReference type="ARBA" id="ARBA00022989"/>
    </source>
</evidence>
<evidence type="ECO:0000256" key="5">
    <source>
        <dbReference type="ARBA" id="ARBA00022750"/>
    </source>
</evidence>
<evidence type="ECO:0000256" key="1">
    <source>
        <dbReference type="ARBA" id="ARBA00006139"/>
    </source>
</evidence>
<keyword evidence="8 9" id="KW-0472">Membrane</keyword>
<comment type="subcellular location">
    <subcellularLocation>
        <location evidence="9">Cell membrane</location>
        <topology evidence="9">Multi-pass membrane protein</topology>
    </subcellularLocation>
</comment>
<dbReference type="EC" id="3.4.23.36" evidence="9"/>
<keyword evidence="5 9" id="KW-0064">Aspartyl protease</keyword>
<evidence type="ECO:0000256" key="9">
    <source>
        <dbReference type="HAMAP-Rule" id="MF_00161"/>
    </source>
</evidence>
<keyword evidence="3 9" id="KW-0645">Protease</keyword>
<comment type="similarity">
    <text evidence="1 9 10">Belongs to the peptidase A8 family.</text>
</comment>